<evidence type="ECO:0000256" key="6">
    <source>
        <dbReference type="HAMAP-Rule" id="MF_01915"/>
    </source>
</evidence>
<accession>A0ABW4XPK4</accession>
<dbReference type="HAMAP" id="MF_01915">
    <property type="entry name" value="LPS_assembly_LptC"/>
    <property type="match status" value="1"/>
</dbReference>
<evidence type="ECO:0000256" key="1">
    <source>
        <dbReference type="ARBA" id="ARBA00022475"/>
    </source>
</evidence>
<comment type="subcellular location">
    <subcellularLocation>
        <location evidence="6">Cell inner membrane</location>
        <topology evidence="6">Single-pass membrane protein</topology>
    </subcellularLocation>
</comment>
<keyword evidence="5 6" id="KW-0472">Membrane</keyword>
<evidence type="ECO:0000256" key="7">
    <source>
        <dbReference type="PIRNR" id="PIRNR028513"/>
    </source>
</evidence>
<name>A0ABW4XPK4_9GAMM</name>
<reference evidence="9" key="1">
    <citation type="journal article" date="2019" name="Int. J. Syst. Evol. Microbiol.">
        <title>The Global Catalogue of Microorganisms (GCM) 10K type strain sequencing project: providing services to taxonomists for standard genome sequencing and annotation.</title>
        <authorList>
            <consortium name="The Broad Institute Genomics Platform"/>
            <consortium name="The Broad Institute Genome Sequencing Center for Infectious Disease"/>
            <person name="Wu L."/>
            <person name="Ma J."/>
        </authorList>
    </citation>
    <scope>NUCLEOTIDE SEQUENCE [LARGE SCALE GENOMIC DNA]</scope>
    <source>
        <strain evidence="9">CGMCC 1.10992</strain>
    </source>
</reference>
<dbReference type="InterPro" id="IPR026265">
    <property type="entry name" value="LptC"/>
</dbReference>
<evidence type="ECO:0000256" key="2">
    <source>
        <dbReference type="ARBA" id="ARBA00022519"/>
    </source>
</evidence>
<keyword evidence="1 6" id="KW-1003">Cell membrane</keyword>
<dbReference type="NCBIfam" id="TIGR04409">
    <property type="entry name" value="LptC_YrbK"/>
    <property type="match status" value="1"/>
</dbReference>
<comment type="function">
    <text evidence="7">Required for the translocation of lipopolysaccharide (LPS) from the inner membrane to the outer membrane.</text>
</comment>
<dbReference type="InterPro" id="IPR052363">
    <property type="entry name" value="LPS_export_LptC"/>
</dbReference>
<dbReference type="Pfam" id="PF06835">
    <property type="entry name" value="LptC"/>
    <property type="match status" value="1"/>
</dbReference>
<dbReference type="InterPro" id="IPR010664">
    <property type="entry name" value="LipoPS_assembly_LptC-rel"/>
</dbReference>
<evidence type="ECO:0000256" key="3">
    <source>
        <dbReference type="ARBA" id="ARBA00022692"/>
    </source>
</evidence>
<dbReference type="PANTHER" id="PTHR37481">
    <property type="entry name" value="LIPOPOLYSACCHARIDE EXPORT SYSTEM PROTEIN LPTC"/>
    <property type="match status" value="1"/>
</dbReference>
<organism evidence="8 9">
    <name type="scientific">Corallincola platygyrae</name>
    <dbReference type="NCBI Taxonomy" id="1193278"/>
    <lineage>
        <taxon>Bacteria</taxon>
        <taxon>Pseudomonadati</taxon>
        <taxon>Pseudomonadota</taxon>
        <taxon>Gammaproteobacteria</taxon>
        <taxon>Alteromonadales</taxon>
        <taxon>Psychromonadaceae</taxon>
        <taxon>Corallincola</taxon>
    </lineage>
</organism>
<dbReference type="EMBL" id="JBHUHT010000025">
    <property type="protein sequence ID" value="MFD2097515.1"/>
    <property type="molecule type" value="Genomic_DNA"/>
</dbReference>
<gene>
    <name evidence="6 8" type="primary">lptC</name>
    <name evidence="8" type="ORF">ACFSJ3_16095</name>
</gene>
<comment type="caution">
    <text evidence="8">The sequence shown here is derived from an EMBL/GenBank/DDBJ whole genome shotgun (WGS) entry which is preliminary data.</text>
</comment>
<evidence type="ECO:0000313" key="8">
    <source>
        <dbReference type="EMBL" id="MFD2097515.1"/>
    </source>
</evidence>
<protein>
    <recommendedName>
        <fullName evidence="6 7">Lipopolysaccharide export system protein LptC</fullName>
    </recommendedName>
</protein>
<keyword evidence="2 6" id="KW-0997">Cell inner membrane</keyword>
<comment type="similarity">
    <text evidence="6 7">Belongs to the LptC family.</text>
</comment>
<dbReference type="Proteomes" id="UP001597380">
    <property type="component" value="Unassembled WGS sequence"/>
</dbReference>
<evidence type="ECO:0000313" key="9">
    <source>
        <dbReference type="Proteomes" id="UP001597380"/>
    </source>
</evidence>
<evidence type="ECO:0000256" key="5">
    <source>
        <dbReference type="ARBA" id="ARBA00023136"/>
    </source>
</evidence>
<comment type="subunit">
    <text evidence="6">Component of the lipopolysaccharide transport and assembly complex. Interacts with LptA and the LptBFG transporter complex.</text>
</comment>
<dbReference type="Gene3D" id="2.60.450.10">
    <property type="entry name" value="Lipopolysaccharide (LPS) transport protein A like domain"/>
    <property type="match status" value="1"/>
</dbReference>
<proteinExistence type="inferred from homology"/>
<keyword evidence="4 6" id="KW-1133">Transmembrane helix</keyword>
<dbReference type="PANTHER" id="PTHR37481:SF1">
    <property type="entry name" value="LIPOPOLYSACCHARIDE EXPORT SYSTEM PROTEIN LPTC"/>
    <property type="match status" value="1"/>
</dbReference>
<sequence length="186" mass="21020">MNRVLIFSVILFAAAIALYYYQDSVRQQQIEVAGAEGEQRPDFTAKTLRSRSYDENGLLAHQIWASDMAHFSNNEFTSFKSPKVVVYPNGKQAGWTLNAEQGRLRENQLILEQQVVIETQTEQNQTNTLLTEYVEMDLASNEVSSDQPVTVKGPSYQLQGVGLRGNVEKEQIELLSDVKATYEPEK</sequence>
<dbReference type="PIRSF" id="PIRSF028513">
    <property type="entry name" value="LptC"/>
    <property type="match status" value="1"/>
</dbReference>
<comment type="function">
    <text evidence="6">Involved in the assembly of lipopolysaccharide (LPS). Required for the translocation of LPS from the inner membrane to the outer membrane. Facilitates the transfer of LPS from the inner membrane to the periplasmic protein LptA. Could be a docking site for LptA.</text>
</comment>
<keyword evidence="3 6" id="KW-0812">Transmembrane</keyword>
<evidence type="ECO:0000256" key="4">
    <source>
        <dbReference type="ARBA" id="ARBA00022989"/>
    </source>
</evidence>
<keyword evidence="9" id="KW-1185">Reference proteome</keyword>
<dbReference type="RefSeq" id="WP_345341574.1">
    <property type="nucleotide sequence ID" value="NZ_BAABLI010000029.1"/>
</dbReference>